<evidence type="ECO:0000259" key="2">
    <source>
        <dbReference type="Pfam" id="PF22691"/>
    </source>
</evidence>
<keyword evidence="4" id="KW-1185">Reference proteome</keyword>
<dbReference type="InterPro" id="IPR055140">
    <property type="entry name" value="Thiolase_C_2"/>
</dbReference>
<evidence type="ECO:0000259" key="1">
    <source>
        <dbReference type="Pfam" id="PF00108"/>
    </source>
</evidence>
<dbReference type="STRING" id="402596.SAMN04489844_2674"/>
<dbReference type="RefSeq" id="WP_090969538.1">
    <property type="nucleotide sequence ID" value="NZ_FNRT01000002.1"/>
</dbReference>
<dbReference type="InterPro" id="IPR016039">
    <property type="entry name" value="Thiolase-like"/>
</dbReference>
<proteinExistence type="predicted"/>
<dbReference type="CDD" id="cd00829">
    <property type="entry name" value="SCP-x_thiolase"/>
    <property type="match status" value="1"/>
</dbReference>
<sequence>MRAPLATIVGIGELTPRRSTTGESSLGLMAEAAALAVADAGLGHDDVDGLLVGQQYGEMPMHVPASVAEYLGLHPTMANVVDLGGASAAGMVWRAAAAIRAGMCEVVLCVGGAARPATGFPKSSYRAPIREYDVPFGASGANTTYAMIAQAHMDTYGTTAEELAEIAVRARANAQLNPAAIFHGTPITVDDVLDSPMVSAPIHMLEAVMEAAGASAFVVVSPERATSLGRAGAHLLGAGEKVTHRALSGAPAITTGPLKDAMARAMAQAGVGLADLGNYQLYDCYTIVVGVTLEDLGVVGPGKFGPWLADHDFSPTGDFPLNTHGGQLGFSQCGLAGPMSHVVEAVRQLRGEAGERQVPDPRLSMVTGNGATLSEAAAVVLGGTP</sequence>
<evidence type="ECO:0000313" key="3">
    <source>
        <dbReference type="EMBL" id="SEC63529.1"/>
    </source>
</evidence>
<dbReference type="SUPFAM" id="SSF53901">
    <property type="entry name" value="Thiolase-like"/>
    <property type="match status" value="2"/>
</dbReference>
<dbReference type="PANTHER" id="PTHR42870">
    <property type="entry name" value="ACETYL-COA C-ACETYLTRANSFERASE"/>
    <property type="match status" value="1"/>
</dbReference>
<dbReference type="PANTHER" id="PTHR42870:SF1">
    <property type="entry name" value="NON-SPECIFIC LIPID-TRANSFER PROTEIN-LIKE 2"/>
    <property type="match status" value="1"/>
</dbReference>
<organism evidence="3 4">
    <name type="scientific">Nocardioides exalbidus</name>
    <dbReference type="NCBI Taxonomy" id="402596"/>
    <lineage>
        <taxon>Bacteria</taxon>
        <taxon>Bacillati</taxon>
        <taxon>Actinomycetota</taxon>
        <taxon>Actinomycetes</taxon>
        <taxon>Propionibacteriales</taxon>
        <taxon>Nocardioidaceae</taxon>
        <taxon>Nocardioides</taxon>
    </lineage>
</organism>
<name>A0A1H4U494_9ACTN</name>
<feature type="domain" description="Thiolase C-terminal" evidence="2">
    <location>
        <begin position="239"/>
        <end position="382"/>
    </location>
</feature>
<feature type="domain" description="Thiolase N-terminal" evidence="1">
    <location>
        <begin position="24"/>
        <end position="189"/>
    </location>
</feature>
<reference evidence="4" key="1">
    <citation type="submission" date="2016-10" db="EMBL/GenBank/DDBJ databases">
        <authorList>
            <person name="Varghese N."/>
            <person name="Submissions S."/>
        </authorList>
    </citation>
    <scope>NUCLEOTIDE SEQUENCE [LARGE SCALE GENOMIC DNA]</scope>
    <source>
        <strain evidence="4">DSM 22017</strain>
    </source>
</reference>
<dbReference type="EMBL" id="FNRT01000002">
    <property type="protein sequence ID" value="SEC63529.1"/>
    <property type="molecule type" value="Genomic_DNA"/>
</dbReference>
<dbReference type="Gene3D" id="3.40.47.10">
    <property type="match status" value="1"/>
</dbReference>
<dbReference type="AlphaFoldDB" id="A0A1H4U494"/>
<protein>
    <submittedName>
        <fullName evidence="3">Acetyl-CoA acetyltransferase</fullName>
    </submittedName>
</protein>
<gene>
    <name evidence="3" type="ORF">SAMN04489844_2674</name>
</gene>
<dbReference type="GO" id="GO:0016747">
    <property type="term" value="F:acyltransferase activity, transferring groups other than amino-acyl groups"/>
    <property type="evidence" value="ECO:0007669"/>
    <property type="project" value="InterPro"/>
</dbReference>
<accession>A0A1H4U494</accession>
<dbReference type="InterPro" id="IPR020616">
    <property type="entry name" value="Thiolase_N"/>
</dbReference>
<keyword evidence="3" id="KW-0808">Transferase</keyword>
<dbReference type="Proteomes" id="UP000198742">
    <property type="component" value="Unassembled WGS sequence"/>
</dbReference>
<dbReference type="OrthoDB" id="9785768at2"/>
<dbReference type="Pfam" id="PF22691">
    <property type="entry name" value="Thiolase_C_1"/>
    <property type="match status" value="1"/>
</dbReference>
<dbReference type="Pfam" id="PF00108">
    <property type="entry name" value="Thiolase_N"/>
    <property type="match status" value="1"/>
</dbReference>
<evidence type="ECO:0000313" key="4">
    <source>
        <dbReference type="Proteomes" id="UP000198742"/>
    </source>
</evidence>